<dbReference type="RefSeq" id="WP_173413142.1">
    <property type="nucleotide sequence ID" value="NZ_CP054139.1"/>
</dbReference>
<dbReference type="Proteomes" id="UP000505355">
    <property type="component" value="Chromosome"/>
</dbReference>
<dbReference type="EMBL" id="CP054139">
    <property type="protein sequence ID" value="QKJ28440.1"/>
    <property type="molecule type" value="Genomic_DNA"/>
</dbReference>
<sequence length="65" mass="7139">MDHLFIFAALCLLAVSQIGSTILMYGMFKSITKDVNNIGHDIASMVKSSVDGFLSVFKRSKGVRE</sequence>
<evidence type="ECO:0000313" key="2">
    <source>
        <dbReference type="Proteomes" id="UP000505355"/>
    </source>
</evidence>
<dbReference type="KEGG" id="mmab:HQ865_01245"/>
<accession>A0A7D4UMT8</accession>
<keyword evidence="2" id="KW-1185">Reference proteome</keyword>
<reference evidence="1 2" key="1">
    <citation type="submission" date="2020-05" db="EMBL/GenBank/DDBJ databases">
        <title>Mucilaginibacter mali sp. nov.</title>
        <authorList>
            <person name="Kim H.S."/>
            <person name="Lee K.C."/>
            <person name="Suh M.K."/>
            <person name="Kim J.-S."/>
            <person name="Han K.-I."/>
            <person name="Eom M.K."/>
            <person name="Shin Y.K."/>
            <person name="Lee J.-S."/>
        </authorList>
    </citation>
    <scope>NUCLEOTIDE SEQUENCE [LARGE SCALE GENOMIC DNA]</scope>
    <source>
        <strain evidence="1 2">G2-14</strain>
    </source>
</reference>
<dbReference type="AlphaFoldDB" id="A0A7D4UMT8"/>
<proteinExistence type="predicted"/>
<protein>
    <submittedName>
        <fullName evidence="1">Uncharacterized protein</fullName>
    </submittedName>
</protein>
<gene>
    <name evidence="1" type="ORF">HQ865_01245</name>
</gene>
<name>A0A7D4UMT8_9SPHI</name>
<evidence type="ECO:0000313" key="1">
    <source>
        <dbReference type="EMBL" id="QKJ28440.1"/>
    </source>
</evidence>
<organism evidence="1 2">
    <name type="scientific">Mucilaginibacter mali</name>
    <dbReference type="NCBI Taxonomy" id="2740462"/>
    <lineage>
        <taxon>Bacteria</taxon>
        <taxon>Pseudomonadati</taxon>
        <taxon>Bacteroidota</taxon>
        <taxon>Sphingobacteriia</taxon>
        <taxon>Sphingobacteriales</taxon>
        <taxon>Sphingobacteriaceae</taxon>
        <taxon>Mucilaginibacter</taxon>
    </lineage>
</organism>